<dbReference type="RefSeq" id="WP_143940161.1">
    <property type="nucleotide sequence ID" value="NZ_VKLS01000116.1"/>
</dbReference>
<proteinExistence type="predicted"/>
<keyword evidence="4" id="KW-1185">Reference proteome</keyword>
<dbReference type="Proteomes" id="UP000320888">
    <property type="component" value="Unassembled WGS sequence"/>
</dbReference>
<protein>
    <submittedName>
        <fullName evidence="3">Uncharacterized protein</fullName>
    </submittedName>
</protein>
<gene>
    <name evidence="3" type="ORF">FNZ23_12285</name>
</gene>
<feature type="coiled-coil region" evidence="1">
    <location>
        <begin position="27"/>
        <end position="57"/>
    </location>
</feature>
<evidence type="ECO:0000256" key="1">
    <source>
        <dbReference type="SAM" id="Coils"/>
    </source>
</evidence>
<evidence type="ECO:0000256" key="2">
    <source>
        <dbReference type="SAM" id="MobiDB-lite"/>
    </source>
</evidence>
<reference evidence="3 4" key="1">
    <citation type="submission" date="2019-07" db="EMBL/GenBank/DDBJ databases">
        <title>Draft genome for Streptomyces benahoarensis MZ03-48.</title>
        <authorList>
            <person name="Gonzalez-Pimentel J.L."/>
        </authorList>
    </citation>
    <scope>NUCLEOTIDE SEQUENCE [LARGE SCALE GENOMIC DNA]</scope>
    <source>
        <strain evidence="3 4">MZ03-48</strain>
    </source>
</reference>
<name>A0A553ZJE6_9ACTN</name>
<evidence type="ECO:0000313" key="4">
    <source>
        <dbReference type="Proteomes" id="UP000320888"/>
    </source>
</evidence>
<sequence length="90" mass="9884">MVKTPKRQPNPQALSEADLEDGTVKSFLEAQEKVKAAERALREAEAERDAAALATKEADVARGLPQRLADLYGVTRHAIEDMRRRGAPTT</sequence>
<accession>A0A553ZJE6</accession>
<dbReference type="EMBL" id="VKLS01000116">
    <property type="protein sequence ID" value="TSB41579.1"/>
    <property type="molecule type" value="Genomic_DNA"/>
</dbReference>
<organism evidence="3 4">
    <name type="scientific">Streptomyces benahoarensis</name>
    <dbReference type="NCBI Taxonomy" id="2595054"/>
    <lineage>
        <taxon>Bacteria</taxon>
        <taxon>Bacillati</taxon>
        <taxon>Actinomycetota</taxon>
        <taxon>Actinomycetes</taxon>
        <taxon>Kitasatosporales</taxon>
        <taxon>Streptomycetaceae</taxon>
        <taxon>Streptomyces</taxon>
    </lineage>
</organism>
<comment type="caution">
    <text evidence="3">The sequence shown here is derived from an EMBL/GenBank/DDBJ whole genome shotgun (WGS) entry which is preliminary data.</text>
</comment>
<feature type="region of interest" description="Disordered" evidence="2">
    <location>
        <begin position="1"/>
        <end position="21"/>
    </location>
</feature>
<dbReference type="OrthoDB" id="9941547at2"/>
<dbReference type="AlphaFoldDB" id="A0A553ZJE6"/>
<keyword evidence="1" id="KW-0175">Coiled coil</keyword>
<evidence type="ECO:0000313" key="3">
    <source>
        <dbReference type="EMBL" id="TSB41579.1"/>
    </source>
</evidence>